<reference evidence="5 6" key="3">
    <citation type="journal article" date="2020" name="Int. J. Syst. Evol. Microbiol.">
        <title>Corynebacterium silvaticum sp. nov., a unique group of NTTB corynebacteria in wild boar and roe deer.</title>
        <authorList>
            <person name="Dangel A."/>
            <person name="Berger A."/>
            <person name="Rau J."/>
            <person name="Eisenberg T."/>
            <person name="Kampfer P."/>
            <person name="Margos G."/>
            <person name="Contzen M."/>
            <person name="Busse H.J."/>
            <person name="Konrad R."/>
            <person name="Peters M."/>
            <person name="Sting R."/>
            <person name="Sing A."/>
        </authorList>
    </citation>
    <scope>NUCLEOTIDE SEQUENCE [LARGE SCALE GENOMIC DNA]</scope>
    <source>
        <strain evidence="5 6">PO100/5</strain>
    </source>
</reference>
<keyword evidence="1 3" id="KW-0813">Transport</keyword>
<reference evidence="5 6" key="1">
    <citation type="journal article" date="2014" name="BMC Vet. Res.">
        <title>First report of Corynebacterium pseudotuberculosis from caseous lymphadenitis lesions in Black Alentejano pig (Sus scrofa domesticus).</title>
        <authorList>
            <person name="Oliveira M."/>
            <person name="Barroco C."/>
            <person name="Mottola C."/>
            <person name="Santos R."/>
            <person name="Lemsaddek A."/>
            <person name="Tavares L."/>
            <person name="Semedo-Lemsaddek T."/>
        </authorList>
    </citation>
    <scope>NUCLEOTIDE SEQUENCE [LARGE SCALE GENOMIC DNA]</scope>
    <source>
        <strain evidence="5 6">PO100/5</strain>
    </source>
</reference>
<dbReference type="PRINTS" id="PR00691">
    <property type="entry name" value="ADHESINB"/>
</dbReference>
<evidence type="ECO:0000313" key="6">
    <source>
        <dbReference type="Proteomes" id="UP000195652"/>
    </source>
</evidence>
<feature type="chain" id="PRO_5041103864" evidence="4">
    <location>
        <begin position="29"/>
        <end position="541"/>
    </location>
</feature>
<accession>A0A7Y4P9P5</accession>
<dbReference type="GO" id="GO:0046872">
    <property type="term" value="F:metal ion binding"/>
    <property type="evidence" value="ECO:0007669"/>
    <property type="project" value="UniProtKB-KW"/>
</dbReference>
<evidence type="ECO:0000313" key="5">
    <source>
        <dbReference type="EMBL" id="ARU45478.1"/>
    </source>
</evidence>
<organism evidence="5 6">
    <name type="scientific">Corynebacterium silvaticum</name>
    <dbReference type="NCBI Taxonomy" id="2320431"/>
    <lineage>
        <taxon>Bacteria</taxon>
        <taxon>Bacillati</taxon>
        <taxon>Actinomycetota</taxon>
        <taxon>Actinomycetes</taxon>
        <taxon>Mycobacteriales</taxon>
        <taxon>Corynebacteriaceae</taxon>
        <taxon>Corynebacterium</taxon>
    </lineage>
</organism>
<proteinExistence type="inferred from homology"/>
<dbReference type="PANTHER" id="PTHR42953">
    <property type="entry name" value="HIGH-AFFINITY ZINC UPTAKE SYSTEM PROTEIN ZNUA-RELATED"/>
    <property type="match status" value="1"/>
</dbReference>
<dbReference type="EMBL" id="CP021417">
    <property type="protein sequence ID" value="ARU45478.1"/>
    <property type="molecule type" value="Genomic_DNA"/>
</dbReference>
<dbReference type="InterPro" id="IPR022434">
    <property type="entry name" value="ABC_LPXTG_lipo_actinobac"/>
</dbReference>
<keyword evidence="2 4" id="KW-0732">Signal</keyword>
<dbReference type="NCBIfam" id="NF038134">
    <property type="entry name" value="choice_anch_M"/>
    <property type="match status" value="1"/>
</dbReference>
<evidence type="ECO:0000256" key="2">
    <source>
        <dbReference type="ARBA" id="ARBA00022729"/>
    </source>
</evidence>
<dbReference type="GO" id="GO:0007155">
    <property type="term" value="P:cell adhesion"/>
    <property type="evidence" value="ECO:0007669"/>
    <property type="project" value="InterPro"/>
</dbReference>
<evidence type="ECO:0000256" key="3">
    <source>
        <dbReference type="RuleBase" id="RU003512"/>
    </source>
</evidence>
<dbReference type="Pfam" id="PF01297">
    <property type="entry name" value="ZnuA"/>
    <property type="match status" value="2"/>
</dbReference>
<dbReference type="InterPro" id="IPR050492">
    <property type="entry name" value="Bact_metal-bind_prot9"/>
</dbReference>
<dbReference type="InterPro" id="IPR022435">
    <property type="entry name" value="Surface-anchored_actinobac"/>
</dbReference>
<dbReference type="NCBIfam" id="TIGR03772">
    <property type="entry name" value="anch_rpt_subst"/>
    <property type="match status" value="1"/>
</dbReference>
<dbReference type="RefSeq" id="WP_087453358.1">
    <property type="nucleotide sequence ID" value="NZ_CP021417.2"/>
</dbReference>
<comment type="similarity">
    <text evidence="3">Belongs to the bacterial solute-binding protein 9 family.</text>
</comment>
<dbReference type="PROSITE" id="PS51257">
    <property type="entry name" value="PROKAR_LIPOPROTEIN"/>
    <property type="match status" value="1"/>
</dbReference>
<name>A0A7Y4P9P5_9CORY</name>
<dbReference type="InterPro" id="IPR006129">
    <property type="entry name" value="AdhesinB"/>
</dbReference>
<dbReference type="AlphaFoldDB" id="A0A7Y4P9P5"/>
<gene>
    <name evidence="5" type="ORF">CBE74_02045</name>
</gene>
<sequence length="541" mass="57442">MYLKTIPSTRRKQAGAGALIACAFFVAACGTGTKDLPSRVDGITDVVASTQIVADIARNVAGDRARVTALMPRGADPHTYEPSLRGVRNVANADVIFTNGLLLEQQSVLRAIDNAAVKPAKVVALGEQSTKHGAHLLQLVEDVTLDSVWLGMRVEGTGAQLGANSHSEINIHVTGVRGADGAEAPGDAAAYLTTAFGTPEVYFNSRDGFHPERGYEGDTITLPAAAHTHVSWAFSKPGVYVIDIEAELVTERGARPIPVGASSITMAVGVSAKSTPSGASATVLDQGHQDVSINLNNKKIEIQGDAADSKDIAAVYDSASTVIEVPNNTLQKIPAGPQFRFLGTPGDEVYVLPQAVLGKHVHGEVDPHLWHDVDNVIAFVKTIRDELIAADPQGARDYTANADAYIGELGALHQEVTDTIASIPEERRHLVTTHDGYSYLAHAYGIDAAGFVTPNPGVEPSARDLIALTNTLKNLHVPAVFLEPQLAVTSTDLLETAKRLNIRVCPIRGDSFDEDVTTYVDLMRANAASLQQCLGVHRDTS</sequence>
<evidence type="ECO:0000256" key="1">
    <source>
        <dbReference type="ARBA" id="ARBA00022448"/>
    </source>
</evidence>
<dbReference type="Gene3D" id="3.40.50.1980">
    <property type="entry name" value="Nitrogenase molybdenum iron protein domain"/>
    <property type="match status" value="3"/>
</dbReference>
<dbReference type="InterPro" id="IPR006128">
    <property type="entry name" value="Lipoprotein_PsaA-like"/>
</dbReference>
<dbReference type="Proteomes" id="UP000195652">
    <property type="component" value="Chromosome"/>
</dbReference>
<dbReference type="KEGG" id="csil:CBE74_02045"/>
<dbReference type="InterPro" id="IPR006127">
    <property type="entry name" value="ZnuA-like"/>
</dbReference>
<protein>
    <submittedName>
        <fullName evidence="5">Anchored repeat ABC transporter, substrate-binding protein</fullName>
    </submittedName>
</protein>
<keyword evidence="6" id="KW-1185">Reference proteome</keyword>
<dbReference type="GO" id="GO:0030313">
    <property type="term" value="C:cell envelope"/>
    <property type="evidence" value="ECO:0007669"/>
    <property type="project" value="UniProtKB-SubCell"/>
</dbReference>
<dbReference type="GeneID" id="75007066"/>
<dbReference type="PRINTS" id="PR00690">
    <property type="entry name" value="ADHESNFAMILY"/>
</dbReference>
<reference evidence="5 6" key="4">
    <citation type="journal article" date="2020" name="PLoS ONE">
        <title>Taxonomic classification of strain PO100/5 shows a broader geographic distribution and genetic markers of the recently described Corynebacterium silvaticum.</title>
        <authorList>
            <person name="Viana M.V.C."/>
            <person name="Profeta R."/>
            <person name="da Silva A.L."/>
            <person name="Hurtado R."/>
            <person name="Cerqueira J.C."/>
            <person name="Ribeiro B.F.S."/>
            <person name="Almeida M.O."/>
            <person name="Morais-Rodrigues F."/>
            <person name="Soares S.C."/>
            <person name="Oliveira M."/>
            <person name="Tavares L."/>
            <person name="Figueiredo H."/>
            <person name="Wattam A.R."/>
            <person name="Barh D."/>
            <person name="Ghosh P."/>
            <person name="Silva A."/>
            <person name="Azevedo V."/>
        </authorList>
    </citation>
    <scope>NUCLEOTIDE SEQUENCE [LARGE SCALE GENOMIC DNA]</scope>
    <source>
        <strain evidence="5 6">PO100/5</strain>
    </source>
</reference>
<reference evidence="5 6" key="2">
    <citation type="journal article" date="2020" name="Antonie Van Leeuwenhoek">
        <title>Phylogenomic characterisation of a novel corynebacterial species pathogenic to animals.</title>
        <authorList>
            <person name="Moller J."/>
            <person name="Musella L."/>
            <person name="Melnikov V."/>
            <person name="Geissdorfer W."/>
            <person name="Burkovski A."/>
            <person name="Sangal V."/>
        </authorList>
    </citation>
    <scope>NUCLEOTIDE SEQUENCE [LARGE SCALE GENOMIC DNA]</scope>
    <source>
        <strain evidence="5 6">PO100/5</strain>
    </source>
</reference>
<dbReference type="GO" id="GO:0030001">
    <property type="term" value="P:metal ion transport"/>
    <property type="evidence" value="ECO:0007669"/>
    <property type="project" value="InterPro"/>
</dbReference>
<evidence type="ECO:0000256" key="4">
    <source>
        <dbReference type="SAM" id="SignalP"/>
    </source>
</evidence>
<dbReference type="SUPFAM" id="SSF53807">
    <property type="entry name" value="Helical backbone' metal receptor"/>
    <property type="match status" value="1"/>
</dbReference>
<dbReference type="NCBIfam" id="TIGR03769">
    <property type="entry name" value="P_ac_wall_RPT"/>
    <property type="match status" value="1"/>
</dbReference>
<feature type="signal peptide" evidence="4">
    <location>
        <begin position="1"/>
        <end position="28"/>
    </location>
</feature>